<sequence length="334" mass="37618">MHQRLDFDRPTPVVPKPRKMSTGGNRSWSEEEEAYLIQTRMQKMPYKHIAAHLKKTELACRLHYHQLSHGSHRRRRTSTSTTSSTSSTGSNRSMTQYPLPGFDHNGFQTQPHQSNGYHSLAGNYPGMHQSPGRAQHKILLPKPPALSPETSPDRYAGLRIDTNNQGMPQGMPPNPVDADRLHNIYNSHRSNFWSAIAAEYGTDASATQLEDTWKYNPNTVRRPPTPGDSPNSRAVHNILKPSPFPAYYEQPREYQQTPVLTGMSPQDRLPYPMGTAHTQHSYDTIPSLPRLDRQHSWSNHTGAPPTAISTLLNEDKCSRHDGYCAANGRCFGNH</sequence>
<evidence type="ECO:0000256" key="1">
    <source>
        <dbReference type="SAM" id="MobiDB-lite"/>
    </source>
</evidence>
<dbReference type="AlphaFoldDB" id="A0A6A6U281"/>
<feature type="region of interest" description="Disordered" evidence="1">
    <location>
        <begin position="66"/>
        <end position="93"/>
    </location>
</feature>
<name>A0A6A6U281_9PEZI</name>
<keyword evidence="3" id="KW-1185">Reference proteome</keyword>
<dbReference type="CDD" id="cd00167">
    <property type="entry name" value="SANT"/>
    <property type="match status" value="1"/>
</dbReference>
<evidence type="ECO:0008006" key="4">
    <source>
        <dbReference type="Google" id="ProtNLM"/>
    </source>
</evidence>
<evidence type="ECO:0000313" key="2">
    <source>
        <dbReference type="EMBL" id="KAF2666389.1"/>
    </source>
</evidence>
<dbReference type="EMBL" id="MU004239">
    <property type="protein sequence ID" value="KAF2666389.1"/>
    <property type="molecule type" value="Genomic_DNA"/>
</dbReference>
<reference evidence="2" key="1">
    <citation type="journal article" date="2020" name="Stud. Mycol.">
        <title>101 Dothideomycetes genomes: a test case for predicting lifestyles and emergence of pathogens.</title>
        <authorList>
            <person name="Haridas S."/>
            <person name="Albert R."/>
            <person name="Binder M."/>
            <person name="Bloem J."/>
            <person name="Labutti K."/>
            <person name="Salamov A."/>
            <person name="Andreopoulos B."/>
            <person name="Baker S."/>
            <person name="Barry K."/>
            <person name="Bills G."/>
            <person name="Bluhm B."/>
            <person name="Cannon C."/>
            <person name="Castanera R."/>
            <person name="Culley D."/>
            <person name="Daum C."/>
            <person name="Ezra D."/>
            <person name="Gonzalez J."/>
            <person name="Henrissat B."/>
            <person name="Kuo A."/>
            <person name="Liang C."/>
            <person name="Lipzen A."/>
            <person name="Lutzoni F."/>
            <person name="Magnuson J."/>
            <person name="Mondo S."/>
            <person name="Nolan M."/>
            <person name="Ohm R."/>
            <person name="Pangilinan J."/>
            <person name="Park H.-J."/>
            <person name="Ramirez L."/>
            <person name="Alfaro M."/>
            <person name="Sun H."/>
            <person name="Tritt A."/>
            <person name="Yoshinaga Y."/>
            <person name="Zwiers L.-H."/>
            <person name="Turgeon B."/>
            <person name="Goodwin S."/>
            <person name="Spatafora J."/>
            <person name="Crous P."/>
            <person name="Grigoriev I."/>
        </authorList>
    </citation>
    <scope>NUCLEOTIDE SEQUENCE</scope>
    <source>
        <strain evidence="2">CBS 115976</strain>
    </source>
</reference>
<evidence type="ECO:0000313" key="3">
    <source>
        <dbReference type="Proteomes" id="UP000799302"/>
    </source>
</evidence>
<proteinExistence type="predicted"/>
<feature type="region of interest" description="Disordered" evidence="1">
    <location>
        <begin position="1"/>
        <end position="30"/>
    </location>
</feature>
<accession>A0A6A6U281</accession>
<feature type="region of interest" description="Disordered" evidence="1">
    <location>
        <begin position="215"/>
        <end position="234"/>
    </location>
</feature>
<gene>
    <name evidence="2" type="ORF">BT63DRAFT_57571</name>
</gene>
<feature type="compositionally biased region" description="Basic residues" evidence="1">
    <location>
        <begin position="66"/>
        <end position="77"/>
    </location>
</feature>
<organism evidence="2 3">
    <name type="scientific">Microthyrium microscopicum</name>
    <dbReference type="NCBI Taxonomy" id="703497"/>
    <lineage>
        <taxon>Eukaryota</taxon>
        <taxon>Fungi</taxon>
        <taxon>Dikarya</taxon>
        <taxon>Ascomycota</taxon>
        <taxon>Pezizomycotina</taxon>
        <taxon>Dothideomycetes</taxon>
        <taxon>Dothideomycetes incertae sedis</taxon>
        <taxon>Microthyriales</taxon>
        <taxon>Microthyriaceae</taxon>
        <taxon>Microthyrium</taxon>
    </lineage>
</organism>
<feature type="compositionally biased region" description="Low complexity" evidence="1">
    <location>
        <begin position="78"/>
        <end position="93"/>
    </location>
</feature>
<protein>
    <recommendedName>
        <fullName evidence="4">Myb-like domain-containing protein</fullName>
    </recommendedName>
</protein>
<dbReference type="Proteomes" id="UP000799302">
    <property type="component" value="Unassembled WGS sequence"/>
</dbReference>
<dbReference type="OrthoDB" id="5399305at2759"/>
<dbReference type="InterPro" id="IPR001005">
    <property type="entry name" value="SANT/Myb"/>
</dbReference>